<protein>
    <recommendedName>
        <fullName evidence="8">Cobalt/magnesium transport protein CorA</fullName>
    </recommendedName>
</protein>
<accession>A0A0F9PFX1</accession>
<dbReference type="Pfam" id="PF01544">
    <property type="entry name" value="CorA"/>
    <property type="match status" value="1"/>
</dbReference>
<evidence type="ECO:0000256" key="3">
    <source>
        <dbReference type="ARBA" id="ARBA00022692"/>
    </source>
</evidence>
<organism evidence="7">
    <name type="scientific">marine sediment metagenome</name>
    <dbReference type="NCBI Taxonomy" id="412755"/>
    <lineage>
        <taxon>unclassified sequences</taxon>
        <taxon>metagenomes</taxon>
        <taxon>ecological metagenomes</taxon>
    </lineage>
</organism>
<comment type="caution">
    <text evidence="7">The sequence shown here is derived from an EMBL/GenBank/DDBJ whole genome shotgun (WGS) entry which is preliminary data.</text>
</comment>
<dbReference type="InterPro" id="IPR047199">
    <property type="entry name" value="CorA-like"/>
</dbReference>
<dbReference type="PANTHER" id="PTHR47891:SF2">
    <property type="entry name" value="MAGNESIUM AND COBALT TRANSPORTER"/>
    <property type="match status" value="1"/>
</dbReference>
<gene>
    <name evidence="7" type="ORF">LCGC14_1220480</name>
</gene>
<evidence type="ECO:0000256" key="2">
    <source>
        <dbReference type="ARBA" id="ARBA00009765"/>
    </source>
</evidence>
<dbReference type="Gene3D" id="3.30.460.20">
    <property type="entry name" value="CorA soluble domain-like"/>
    <property type="match status" value="1"/>
</dbReference>
<dbReference type="SUPFAM" id="SSF144083">
    <property type="entry name" value="Magnesium transport protein CorA, transmembrane region"/>
    <property type="match status" value="1"/>
</dbReference>
<dbReference type="InterPro" id="IPR045861">
    <property type="entry name" value="CorA_cytoplasmic_dom"/>
</dbReference>
<dbReference type="Gene3D" id="1.20.58.340">
    <property type="entry name" value="Magnesium transport protein CorA, transmembrane region"/>
    <property type="match status" value="1"/>
</dbReference>
<feature type="transmembrane region" description="Helical" evidence="6">
    <location>
        <begin position="281"/>
        <end position="301"/>
    </location>
</feature>
<evidence type="ECO:0000256" key="5">
    <source>
        <dbReference type="ARBA" id="ARBA00023136"/>
    </source>
</evidence>
<evidence type="ECO:0000256" key="1">
    <source>
        <dbReference type="ARBA" id="ARBA00004141"/>
    </source>
</evidence>
<comment type="subcellular location">
    <subcellularLocation>
        <location evidence="1">Membrane</location>
        <topology evidence="1">Multi-pass membrane protein</topology>
    </subcellularLocation>
</comment>
<dbReference type="InterPro" id="IPR002523">
    <property type="entry name" value="MgTranspt_CorA/ZnTranspt_ZntB"/>
</dbReference>
<evidence type="ECO:0000256" key="6">
    <source>
        <dbReference type="SAM" id="Phobius"/>
    </source>
</evidence>
<dbReference type="EMBL" id="LAZR01006420">
    <property type="protein sequence ID" value="KKM92232.1"/>
    <property type="molecule type" value="Genomic_DNA"/>
</dbReference>
<sequence>MFQIYYKSIRDEIFQKIDEFRVGSLINISDADKDEIKKISEITNIETDDILDTLDKYEIPRIEHINGSIILYARNSSDLEKGMHTTTIAILLTDSYIVTICPQKSKIIETLIESKSKLATTQKSKLLLYILLKITQDFTTKIKQVRNAVIAQEQQMQAVTNKAIVVLTKNEEVLNQYLSSLIPLRNVLEAIFSGRYISLYEKDYDLLQDLMIALKQSEDLCSISIKSIRSLRDSYQILFTNDVNKTIKLLTAITIIFTIPTIIASIYGMNVKLPLETNPHAFLIIINITIVISLISVFIFARKKWL</sequence>
<dbReference type="PANTHER" id="PTHR47891">
    <property type="entry name" value="TRANSPORTER-RELATED"/>
    <property type="match status" value="1"/>
</dbReference>
<keyword evidence="3 6" id="KW-0812">Transmembrane</keyword>
<dbReference type="SUPFAM" id="SSF143865">
    <property type="entry name" value="CorA soluble domain-like"/>
    <property type="match status" value="1"/>
</dbReference>
<name>A0A0F9PFX1_9ZZZZ</name>
<dbReference type="GO" id="GO:0046873">
    <property type="term" value="F:metal ion transmembrane transporter activity"/>
    <property type="evidence" value="ECO:0007669"/>
    <property type="project" value="InterPro"/>
</dbReference>
<evidence type="ECO:0008006" key="8">
    <source>
        <dbReference type="Google" id="ProtNLM"/>
    </source>
</evidence>
<comment type="similarity">
    <text evidence="2">Belongs to the CorA metal ion transporter (MIT) (TC 1.A.35) family.</text>
</comment>
<dbReference type="GO" id="GO:0016020">
    <property type="term" value="C:membrane"/>
    <property type="evidence" value="ECO:0007669"/>
    <property type="project" value="UniProtKB-SubCell"/>
</dbReference>
<reference evidence="7" key="1">
    <citation type="journal article" date="2015" name="Nature">
        <title>Complex archaea that bridge the gap between prokaryotes and eukaryotes.</title>
        <authorList>
            <person name="Spang A."/>
            <person name="Saw J.H."/>
            <person name="Jorgensen S.L."/>
            <person name="Zaremba-Niedzwiedzka K."/>
            <person name="Martijn J."/>
            <person name="Lind A.E."/>
            <person name="van Eijk R."/>
            <person name="Schleper C."/>
            <person name="Guy L."/>
            <person name="Ettema T.J."/>
        </authorList>
    </citation>
    <scope>NUCLEOTIDE SEQUENCE</scope>
</reference>
<dbReference type="AlphaFoldDB" id="A0A0F9PFX1"/>
<feature type="transmembrane region" description="Helical" evidence="6">
    <location>
        <begin position="249"/>
        <end position="269"/>
    </location>
</feature>
<evidence type="ECO:0000313" key="7">
    <source>
        <dbReference type="EMBL" id="KKM92232.1"/>
    </source>
</evidence>
<evidence type="ECO:0000256" key="4">
    <source>
        <dbReference type="ARBA" id="ARBA00022989"/>
    </source>
</evidence>
<keyword evidence="4 6" id="KW-1133">Transmembrane helix</keyword>
<proteinExistence type="inferred from homology"/>
<keyword evidence="5 6" id="KW-0472">Membrane</keyword>
<dbReference type="InterPro" id="IPR045863">
    <property type="entry name" value="CorA_TM1_TM2"/>
</dbReference>